<reference evidence="1 2" key="1">
    <citation type="submission" date="2011-02" db="EMBL/GenBank/DDBJ databases">
        <title>The Genome Sequence of Sphaeroforma arctica JP610.</title>
        <authorList>
            <consortium name="The Broad Institute Genome Sequencing Platform"/>
            <person name="Russ C."/>
            <person name="Cuomo C."/>
            <person name="Young S.K."/>
            <person name="Zeng Q."/>
            <person name="Gargeya S."/>
            <person name="Alvarado L."/>
            <person name="Berlin A."/>
            <person name="Chapman S.B."/>
            <person name="Chen Z."/>
            <person name="Freedman E."/>
            <person name="Gellesch M."/>
            <person name="Goldberg J."/>
            <person name="Griggs A."/>
            <person name="Gujja S."/>
            <person name="Heilman E."/>
            <person name="Heiman D."/>
            <person name="Howarth C."/>
            <person name="Mehta T."/>
            <person name="Neiman D."/>
            <person name="Pearson M."/>
            <person name="Roberts A."/>
            <person name="Saif S."/>
            <person name="Shea T."/>
            <person name="Shenoy N."/>
            <person name="Sisk P."/>
            <person name="Stolte C."/>
            <person name="Sykes S."/>
            <person name="White J."/>
            <person name="Yandava C."/>
            <person name="Burger G."/>
            <person name="Gray M.W."/>
            <person name="Holland P.W.H."/>
            <person name="King N."/>
            <person name="Lang F.B.F."/>
            <person name="Roger A.J."/>
            <person name="Ruiz-Trillo I."/>
            <person name="Haas B."/>
            <person name="Nusbaum C."/>
            <person name="Birren B."/>
        </authorList>
    </citation>
    <scope>NUCLEOTIDE SEQUENCE [LARGE SCALE GENOMIC DNA]</scope>
    <source>
        <strain evidence="1 2">JP610</strain>
    </source>
</reference>
<feature type="non-terminal residue" evidence="1">
    <location>
        <position position="1"/>
    </location>
</feature>
<keyword evidence="2" id="KW-1185">Reference proteome</keyword>
<dbReference type="InterPro" id="IPR035969">
    <property type="entry name" value="Rab-GAP_TBC_sf"/>
</dbReference>
<dbReference type="Gene3D" id="1.10.10.750">
    <property type="entry name" value="Ypt/Rab-GAP domain of gyp1p, domain 1"/>
    <property type="match status" value="1"/>
</dbReference>
<dbReference type="SUPFAM" id="SSF47923">
    <property type="entry name" value="Ypt/Rab-GAP domain of gyp1p"/>
    <property type="match status" value="1"/>
</dbReference>
<gene>
    <name evidence="1" type="ORF">SARC_16912</name>
</gene>
<evidence type="ECO:0000313" key="1">
    <source>
        <dbReference type="EMBL" id="KNC70555.1"/>
    </source>
</evidence>
<dbReference type="EMBL" id="KQ250822">
    <property type="protein sequence ID" value="KNC70555.1"/>
    <property type="molecule type" value="Genomic_DNA"/>
</dbReference>
<sequence>TDFLPNWPAKKGTKAVRDAVYCGVPPMVREKAWCVALGNELQITKGQLSFHSRMLKMTHFIGIQSRQNHYWTYSHYQKPLSINRLHLTRKDN</sequence>
<evidence type="ECO:0000313" key="2">
    <source>
        <dbReference type="Proteomes" id="UP000054560"/>
    </source>
</evidence>
<name>A0A0L0F1F5_9EUKA</name>
<dbReference type="Proteomes" id="UP000054560">
    <property type="component" value="Unassembled WGS sequence"/>
</dbReference>
<dbReference type="GeneID" id="25917416"/>
<dbReference type="RefSeq" id="XP_014144457.1">
    <property type="nucleotide sequence ID" value="XM_014288982.1"/>
</dbReference>
<organism evidence="1 2">
    <name type="scientific">Sphaeroforma arctica JP610</name>
    <dbReference type="NCBI Taxonomy" id="667725"/>
    <lineage>
        <taxon>Eukaryota</taxon>
        <taxon>Ichthyosporea</taxon>
        <taxon>Ichthyophonida</taxon>
        <taxon>Sphaeroforma</taxon>
    </lineage>
</organism>
<proteinExistence type="predicted"/>
<accession>A0A0L0F1F5</accession>
<protein>
    <recommendedName>
        <fullName evidence="3">Rab-GAP TBC domain-containing protein</fullName>
    </recommendedName>
</protein>
<evidence type="ECO:0008006" key="3">
    <source>
        <dbReference type="Google" id="ProtNLM"/>
    </source>
</evidence>
<dbReference type="AlphaFoldDB" id="A0A0L0F1F5"/>
<dbReference type="STRING" id="667725.A0A0L0F1F5"/>